<reference evidence="2" key="1">
    <citation type="submission" date="2021-01" db="EMBL/GenBank/DDBJ databases">
        <authorList>
            <person name="Corre E."/>
            <person name="Pelletier E."/>
            <person name="Niang G."/>
            <person name="Scheremetjew M."/>
            <person name="Finn R."/>
            <person name="Kale V."/>
            <person name="Holt S."/>
            <person name="Cochrane G."/>
            <person name="Meng A."/>
            <person name="Brown T."/>
            <person name="Cohen L."/>
        </authorList>
    </citation>
    <scope>NUCLEOTIDE SEQUENCE</scope>
    <source>
        <strain evidence="2">CCMP1381</strain>
    </source>
</reference>
<organism evidence="2">
    <name type="scientific">Octactis speculum</name>
    <dbReference type="NCBI Taxonomy" id="3111310"/>
    <lineage>
        <taxon>Eukaryota</taxon>
        <taxon>Sar</taxon>
        <taxon>Stramenopiles</taxon>
        <taxon>Ochrophyta</taxon>
        <taxon>Dictyochophyceae</taxon>
        <taxon>Dictyochales</taxon>
        <taxon>Dictyochaceae</taxon>
        <taxon>Octactis</taxon>
    </lineage>
</organism>
<gene>
    <name evidence="2" type="ORF">DSPE1174_LOCUS25035</name>
</gene>
<feature type="chain" id="PRO_5030851193" evidence="1">
    <location>
        <begin position="30"/>
        <end position="226"/>
    </location>
</feature>
<dbReference type="AlphaFoldDB" id="A0A7S2GNV6"/>
<evidence type="ECO:0000313" key="2">
    <source>
        <dbReference type="EMBL" id="CAD9462416.1"/>
    </source>
</evidence>
<name>A0A7S2GNV6_9STRA</name>
<protein>
    <submittedName>
        <fullName evidence="2">Uncharacterized protein</fullName>
    </submittedName>
</protein>
<dbReference type="PANTHER" id="PTHR43796">
    <property type="entry name" value="CARBOXYNORSPERMIDINE SYNTHASE"/>
    <property type="match status" value="1"/>
</dbReference>
<keyword evidence="1" id="KW-0732">Signal</keyword>
<sequence length="226" mass="24029">MSFFTAGTGNAGATIVSATFLLLCQKALSFRKGDVMERDPWTSPREVDFGPGAGRRTVRLLDNPDVYTTHASLAVPNLSSRFATAPSVWNTLFGALQAVLPATLLADRAAMQALSVFSLPIIRLVDRLVGATNAMRIDASDGDGNVVNFAVTHDDLEQCVGLATAAFALEMFQAFPPSGVRGIPPGVYFPGELPKASRTAILERVKQRAAVWEFSVIKSGGGKTSL</sequence>
<accession>A0A7S2GNV6</accession>
<evidence type="ECO:0000256" key="1">
    <source>
        <dbReference type="SAM" id="SignalP"/>
    </source>
</evidence>
<dbReference type="PANTHER" id="PTHR43796:SF2">
    <property type="entry name" value="CARBOXYNORSPERMIDINE SYNTHASE"/>
    <property type="match status" value="1"/>
</dbReference>
<proteinExistence type="predicted"/>
<dbReference type="EMBL" id="HBGS01048144">
    <property type="protein sequence ID" value="CAD9462416.1"/>
    <property type="molecule type" value="Transcribed_RNA"/>
</dbReference>
<feature type="signal peptide" evidence="1">
    <location>
        <begin position="1"/>
        <end position="29"/>
    </location>
</feature>